<reference evidence="2 3" key="1">
    <citation type="submission" date="2024-04" db="EMBL/GenBank/DDBJ databases">
        <title>Human intestinal bacterial collection.</title>
        <authorList>
            <person name="Pauvert C."/>
            <person name="Hitch T.C.A."/>
            <person name="Clavel T."/>
        </authorList>
    </citation>
    <scope>NUCLEOTIDE SEQUENCE [LARGE SCALE GENOMIC DNA]</scope>
    <source>
        <strain evidence="2 3">CLA-AA-H174</strain>
    </source>
</reference>
<comment type="caution">
    <text evidence="2">The sequence shown here is derived from an EMBL/GenBank/DDBJ whole genome shotgun (WGS) entry which is preliminary data.</text>
</comment>
<dbReference type="RefSeq" id="WP_349225999.1">
    <property type="nucleotide sequence ID" value="NZ_JBBNFG020000015.1"/>
</dbReference>
<keyword evidence="3" id="KW-1185">Reference proteome</keyword>
<organism evidence="2 3">
    <name type="scientific">Segatella sinensis</name>
    <dbReference type="NCBI Taxonomy" id="3085167"/>
    <lineage>
        <taxon>Bacteria</taxon>
        <taxon>Pseudomonadati</taxon>
        <taxon>Bacteroidota</taxon>
        <taxon>Bacteroidia</taxon>
        <taxon>Bacteroidales</taxon>
        <taxon>Prevotellaceae</taxon>
        <taxon>Segatella</taxon>
    </lineage>
</organism>
<accession>A0ABV1FXS5</accession>
<dbReference type="InterPro" id="IPR025503">
    <property type="entry name" value="DUF4391"/>
</dbReference>
<proteinExistence type="predicted"/>
<name>A0ABV1FXS5_9BACT</name>
<keyword evidence="1" id="KW-0175">Coiled coil</keyword>
<gene>
    <name evidence="2" type="ORF">AAAT87_06585</name>
</gene>
<sequence>MIDLHYPPTTFVGKPVPKNAFYRHLEVNAKMKQHFVDDVVAIKWLYKLAPSTLNVADGKEVHEIVVFSAQLKSQDCPDDVFLFIDRNMPRHVVFVLEYEGQYKLLLNYKEWLDAAAGTFRIVKSFASEWLREADLSLPIQGLTMDAIYENMAGVISGYGTSNSEETKRMVELESLIQKGRKEIAALQKRVRTEKQFNRQLELNNEARALKKKVAEWEKEMKDFS</sequence>
<dbReference type="EMBL" id="JBBNGE010000017">
    <property type="protein sequence ID" value="MEQ2507951.1"/>
    <property type="molecule type" value="Genomic_DNA"/>
</dbReference>
<feature type="coiled-coil region" evidence="1">
    <location>
        <begin position="169"/>
        <end position="219"/>
    </location>
</feature>
<dbReference type="Pfam" id="PF14335">
    <property type="entry name" value="DUF4391"/>
    <property type="match status" value="1"/>
</dbReference>
<evidence type="ECO:0000256" key="1">
    <source>
        <dbReference type="SAM" id="Coils"/>
    </source>
</evidence>
<protein>
    <submittedName>
        <fullName evidence="2">DUF4391 domain-containing protein</fullName>
    </submittedName>
</protein>
<evidence type="ECO:0000313" key="3">
    <source>
        <dbReference type="Proteomes" id="UP001465717"/>
    </source>
</evidence>
<evidence type="ECO:0000313" key="2">
    <source>
        <dbReference type="EMBL" id="MEQ2507951.1"/>
    </source>
</evidence>
<dbReference type="Proteomes" id="UP001465717">
    <property type="component" value="Unassembled WGS sequence"/>
</dbReference>